<dbReference type="PANTHER" id="PTHR28054:SF1">
    <property type="entry name" value="RNA POLYMERASE I-SPECIFIC TRANSCRIPTION INITIATION FACTOR RRN10"/>
    <property type="match status" value="1"/>
</dbReference>
<keyword evidence="3" id="KW-1185">Reference proteome</keyword>
<dbReference type="InterPro" id="IPR022793">
    <property type="entry name" value="Rrn10"/>
</dbReference>
<protein>
    <submittedName>
        <fullName evidence="2">Uncharacterized protein</fullName>
    </submittedName>
</protein>
<proteinExistence type="predicted"/>
<evidence type="ECO:0000256" key="1">
    <source>
        <dbReference type="SAM" id="MobiDB-lite"/>
    </source>
</evidence>
<feature type="region of interest" description="Disordered" evidence="1">
    <location>
        <begin position="162"/>
        <end position="205"/>
    </location>
</feature>
<evidence type="ECO:0000313" key="2">
    <source>
        <dbReference type="EMBL" id="CAG8951093.1"/>
    </source>
</evidence>
<dbReference type="Proteomes" id="UP000696280">
    <property type="component" value="Unassembled WGS sequence"/>
</dbReference>
<dbReference type="AlphaFoldDB" id="A0A9N9KQ86"/>
<dbReference type="PANTHER" id="PTHR28054">
    <property type="entry name" value="RNA POLYMERASE I-SPECIFIC TRANSCRIPTION INITIATION FACTOR RRN10"/>
    <property type="match status" value="1"/>
</dbReference>
<name>A0A9N9KQ86_9HELO</name>
<dbReference type="OrthoDB" id="2565191at2759"/>
<reference evidence="2" key="1">
    <citation type="submission" date="2021-07" db="EMBL/GenBank/DDBJ databases">
        <authorList>
            <person name="Durling M."/>
        </authorList>
    </citation>
    <scope>NUCLEOTIDE SEQUENCE</scope>
</reference>
<accession>A0A9N9KQ86</accession>
<comment type="caution">
    <text evidence="2">The sequence shown here is derived from an EMBL/GenBank/DDBJ whole genome shotgun (WGS) entry which is preliminary data.</text>
</comment>
<evidence type="ECO:0000313" key="3">
    <source>
        <dbReference type="Proteomes" id="UP000696280"/>
    </source>
</evidence>
<sequence>MTSKAYAQSAFFTSTTPEASDAAPAKRKRISVYDAVAGRISTHGSFIPKHPVVASTVDTVPSFTTASAPEEVLFRRKNAPTRFAEHDIYFASDRDIQANDLPESDLLKALHAYTSEFYSRASPDGGSMDWRSLDETALIALGILMEEASRLAKTSDLALTEGETVGLPAQSAKSDSRLHETKTAPPGPPKRSKKKRRIDTDGVID</sequence>
<dbReference type="GO" id="GO:0006360">
    <property type="term" value="P:transcription by RNA polymerase I"/>
    <property type="evidence" value="ECO:0007669"/>
    <property type="project" value="InterPro"/>
</dbReference>
<organism evidence="2 3">
    <name type="scientific">Hymenoscyphus fraxineus</name>
    <dbReference type="NCBI Taxonomy" id="746836"/>
    <lineage>
        <taxon>Eukaryota</taxon>
        <taxon>Fungi</taxon>
        <taxon>Dikarya</taxon>
        <taxon>Ascomycota</taxon>
        <taxon>Pezizomycotina</taxon>
        <taxon>Leotiomycetes</taxon>
        <taxon>Helotiales</taxon>
        <taxon>Helotiaceae</taxon>
        <taxon>Hymenoscyphus</taxon>
    </lineage>
</organism>
<dbReference type="EMBL" id="CAJVRL010000039">
    <property type="protein sequence ID" value="CAG8951093.1"/>
    <property type="molecule type" value="Genomic_DNA"/>
</dbReference>
<gene>
    <name evidence="2" type="ORF">HYFRA_00006491</name>
</gene>